<evidence type="ECO:0000256" key="1">
    <source>
        <dbReference type="ARBA" id="ARBA00004651"/>
    </source>
</evidence>
<comment type="subunit">
    <text evidence="17">The sodium/potassium-transporting ATPase is composed of a catalytic alpha subunit, an auxiliary non-catalytic beta subunit and an additional regulatory subunit.</text>
</comment>
<keyword evidence="3 18" id="KW-0813">Transport</keyword>
<keyword evidence="7" id="KW-0739">Sodium transport</keyword>
<evidence type="ECO:0000256" key="15">
    <source>
        <dbReference type="ARBA" id="ARBA00023136"/>
    </source>
</evidence>
<dbReference type="InterPro" id="IPR050510">
    <property type="entry name" value="Cation_transp_ATPase_P-type"/>
</dbReference>
<feature type="domain" description="Cation-transporting P-type ATPase N-terminal" evidence="19">
    <location>
        <begin position="21"/>
        <end position="95"/>
    </location>
</feature>
<dbReference type="Gene3D" id="2.70.150.10">
    <property type="entry name" value="Calcium-transporting ATPase, cytoplasmic transduction domain A"/>
    <property type="match status" value="1"/>
</dbReference>
<dbReference type="PRINTS" id="PR00121">
    <property type="entry name" value="NAKATPASE"/>
</dbReference>
<evidence type="ECO:0000313" key="20">
    <source>
        <dbReference type="EMBL" id="KAJ6219755.1"/>
    </source>
</evidence>
<dbReference type="GO" id="GO:0006883">
    <property type="term" value="P:intracellular sodium ion homeostasis"/>
    <property type="evidence" value="ECO:0007669"/>
    <property type="project" value="TreeGrafter"/>
</dbReference>
<feature type="transmembrane region" description="Helical" evidence="18">
    <location>
        <begin position="745"/>
        <end position="765"/>
    </location>
</feature>
<dbReference type="InterPro" id="IPR018303">
    <property type="entry name" value="ATPase_P-typ_P_site"/>
</dbReference>
<evidence type="ECO:0000256" key="8">
    <source>
        <dbReference type="ARBA" id="ARBA00022692"/>
    </source>
</evidence>
<dbReference type="InterPro" id="IPR004014">
    <property type="entry name" value="ATPase_P-typ_cation-transptr_N"/>
</dbReference>
<dbReference type="SFLD" id="SFLDS00003">
    <property type="entry name" value="Haloacid_Dehalogenase"/>
    <property type="match status" value="1"/>
</dbReference>
<feature type="transmembrane region" description="Helical" evidence="18">
    <location>
        <begin position="944"/>
        <end position="962"/>
    </location>
</feature>
<evidence type="ECO:0000256" key="16">
    <source>
        <dbReference type="ARBA" id="ARBA00037422"/>
    </source>
</evidence>
<keyword evidence="13 18" id="KW-1133">Transmembrane helix</keyword>
<evidence type="ECO:0000256" key="11">
    <source>
        <dbReference type="ARBA" id="ARBA00022958"/>
    </source>
</evidence>
<dbReference type="GO" id="GO:0016887">
    <property type="term" value="F:ATP hydrolysis activity"/>
    <property type="evidence" value="ECO:0007669"/>
    <property type="project" value="InterPro"/>
</dbReference>
<comment type="subcellular location">
    <subcellularLocation>
        <location evidence="1 18">Cell membrane</location>
        <topology evidence="1 18">Multi-pass membrane protein</topology>
    </subcellularLocation>
</comment>
<evidence type="ECO:0000256" key="18">
    <source>
        <dbReference type="RuleBase" id="RU362084"/>
    </source>
</evidence>
<dbReference type="SUPFAM" id="SSF81653">
    <property type="entry name" value="Calcium ATPase, transduction domain A"/>
    <property type="match status" value="1"/>
</dbReference>
<dbReference type="InterPro" id="IPR036412">
    <property type="entry name" value="HAD-like_sf"/>
</dbReference>
<evidence type="ECO:0000256" key="4">
    <source>
        <dbReference type="ARBA" id="ARBA00022475"/>
    </source>
</evidence>
<evidence type="ECO:0000256" key="13">
    <source>
        <dbReference type="ARBA" id="ARBA00022989"/>
    </source>
</evidence>
<evidence type="ECO:0000256" key="7">
    <source>
        <dbReference type="ARBA" id="ARBA00022607"/>
    </source>
</evidence>
<dbReference type="InterPro" id="IPR001757">
    <property type="entry name" value="P_typ_ATPase"/>
</dbReference>
<dbReference type="GO" id="GO:1902600">
    <property type="term" value="P:proton transmembrane transport"/>
    <property type="evidence" value="ECO:0007669"/>
    <property type="project" value="TreeGrafter"/>
</dbReference>
<evidence type="ECO:0000256" key="2">
    <source>
        <dbReference type="ARBA" id="ARBA00006934"/>
    </source>
</evidence>
<evidence type="ECO:0000256" key="3">
    <source>
        <dbReference type="ARBA" id="ARBA00022448"/>
    </source>
</evidence>
<dbReference type="Pfam" id="PF00689">
    <property type="entry name" value="Cation_ATPase_C"/>
    <property type="match status" value="1"/>
</dbReference>
<keyword evidence="18" id="KW-0479">Metal-binding</keyword>
<dbReference type="InterPro" id="IPR023299">
    <property type="entry name" value="ATPase_P-typ_cyto_dom_N"/>
</dbReference>
<dbReference type="PANTHER" id="PTHR43294">
    <property type="entry name" value="SODIUM/POTASSIUM-TRANSPORTING ATPASE SUBUNIT ALPHA"/>
    <property type="match status" value="1"/>
</dbReference>
<dbReference type="GO" id="GO:1990573">
    <property type="term" value="P:potassium ion import across plasma membrane"/>
    <property type="evidence" value="ECO:0007669"/>
    <property type="project" value="TreeGrafter"/>
</dbReference>
<feature type="transmembrane region" description="Helical" evidence="18">
    <location>
        <begin position="814"/>
        <end position="840"/>
    </location>
</feature>
<dbReference type="FunFam" id="2.70.150.10:FF:000003">
    <property type="entry name" value="Sodium/potassium-transporting ATPase subunit alpha"/>
    <property type="match status" value="1"/>
</dbReference>
<dbReference type="GO" id="GO:0005524">
    <property type="term" value="F:ATP binding"/>
    <property type="evidence" value="ECO:0007669"/>
    <property type="project" value="UniProtKB-KW"/>
</dbReference>
<dbReference type="EMBL" id="JAPWDV010000002">
    <property type="protein sequence ID" value="KAJ6219755.1"/>
    <property type="molecule type" value="Genomic_DNA"/>
</dbReference>
<keyword evidence="8 18" id="KW-0812">Transmembrane</keyword>
<dbReference type="FunFam" id="1.20.1110.10:FF:000095">
    <property type="entry name" value="Sodium/potassium-transporting ATPase subunit alpha-1"/>
    <property type="match status" value="1"/>
</dbReference>
<keyword evidence="6" id="KW-0597">Phosphoprotein</keyword>
<reference evidence="20" key="1">
    <citation type="submission" date="2022-12" db="EMBL/GenBank/DDBJ databases">
        <title>Genome assemblies of Blomia tropicalis.</title>
        <authorList>
            <person name="Cui Y."/>
        </authorList>
    </citation>
    <scope>NUCLEOTIDE SEQUENCE</scope>
    <source>
        <tissue evidence="20">Adult mites</tissue>
    </source>
</reference>
<evidence type="ECO:0000256" key="9">
    <source>
        <dbReference type="ARBA" id="ARBA00022741"/>
    </source>
</evidence>
<dbReference type="InterPro" id="IPR044492">
    <property type="entry name" value="P_typ_ATPase_HD_dom"/>
</dbReference>
<dbReference type="InterPro" id="IPR005775">
    <property type="entry name" value="P-type_ATPase_IIC"/>
</dbReference>
<dbReference type="InterPro" id="IPR023298">
    <property type="entry name" value="ATPase_P-typ_TM_dom_sf"/>
</dbReference>
<dbReference type="NCBIfam" id="TIGR01106">
    <property type="entry name" value="ATPase-IIC_X-K"/>
    <property type="match status" value="1"/>
</dbReference>
<comment type="function">
    <text evidence="16">This is the catalytic component of the active enzyme, which catalyzes the hydrolysis of ATP coupled with the exchange of sodium and potassium ions across the plasma membrane. This action creates the electrochemical gradient of sodium and potassium ions, providing the energy for active transport of various nutrients.</text>
</comment>
<keyword evidence="14 18" id="KW-0406">Ion transport</keyword>
<dbReference type="GO" id="GO:0046872">
    <property type="term" value="F:metal ion binding"/>
    <property type="evidence" value="ECO:0007669"/>
    <property type="project" value="UniProtKB-KW"/>
</dbReference>
<dbReference type="GO" id="GO:0030007">
    <property type="term" value="P:intracellular potassium ion homeostasis"/>
    <property type="evidence" value="ECO:0007669"/>
    <property type="project" value="TreeGrafter"/>
</dbReference>
<comment type="caution">
    <text evidence="20">The sequence shown here is derived from an EMBL/GenBank/DDBJ whole genome shotgun (WGS) entry which is preliminary data.</text>
</comment>
<dbReference type="SUPFAM" id="SSF81660">
    <property type="entry name" value="Metal cation-transporting ATPase, ATP-binding domain N"/>
    <property type="match status" value="1"/>
</dbReference>
<feature type="transmembrane region" description="Helical" evidence="18">
    <location>
        <begin position="292"/>
        <end position="319"/>
    </location>
</feature>
<dbReference type="SMART" id="SM00831">
    <property type="entry name" value="Cation_ATPase_N"/>
    <property type="match status" value="1"/>
</dbReference>
<evidence type="ECO:0000259" key="19">
    <source>
        <dbReference type="SMART" id="SM00831"/>
    </source>
</evidence>
<dbReference type="PRINTS" id="PR00119">
    <property type="entry name" value="CATATPASE"/>
</dbReference>
<keyword evidence="10 18" id="KW-0067">ATP-binding</keyword>
<evidence type="ECO:0000313" key="21">
    <source>
        <dbReference type="Proteomes" id="UP001142055"/>
    </source>
</evidence>
<feature type="transmembrane region" description="Helical" evidence="18">
    <location>
        <begin position="913"/>
        <end position="932"/>
    </location>
</feature>
<keyword evidence="5 18" id="KW-0633">Potassium transport</keyword>
<dbReference type="SFLD" id="SFLDG00002">
    <property type="entry name" value="C1.7:_P-type_atpase_like"/>
    <property type="match status" value="1"/>
</dbReference>
<dbReference type="InterPro" id="IPR008250">
    <property type="entry name" value="ATPase_P-typ_transduc_dom_A_sf"/>
</dbReference>
<dbReference type="GO" id="GO:0005391">
    <property type="term" value="F:P-type sodium:potassium-exchanging transporter activity"/>
    <property type="evidence" value="ECO:0007669"/>
    <property type="project" value="TreeGrafter"/>
</dbReference>
<dbReference type="Pfam" id="PF00690">
    <property type="entry name" value="Cation_ATPase_N"/>
    <property type="match status" value="1"/>
</dbReference>
<protein>
    <recommendedName>
        <fullName evidence="18">Sodium/potassium-transporting ATPase subunit alpha</fullName>
    </recommendedName>
</protein>
<proteinExistence type="inferred from homology"/>
<organism evidence="20 21">
    <name type="scientific">Blomia tropicalis</name>
    <name type="common">Mite</name>
    <dbReference type="NCBI Taxonomy" id="40697"/>
    <lineage>
        <taxon>Eukaryota</taxon>
        <taxon>Metazoa</taxon>
        <taxon>Ecdysozoa</taxon>
        <taxon>Arthropoda</taxon>
        <taxon>Chelicerata</taxon>
        <taxon>Arachnida</taxon>
        <taxon>Acari</taxon>
        <taxon>Acariformes</taxon>
        <taxon>Sarcoptiformes</taxon>
        <taxon>Astigmata</taxon>
        <taxon>Glycyphagoidea</taxon>
        <taxon>Echimyopodidae</taxon>
        <taxon>Blomia</taxon>
    </lineage>
</organism>
<feature type="transmembrane region" description="Helical" evidence="18">
    <location>
        <begin position="67"/>
        <end position="93"/>
    </location>
</feature>
<dbReference type="SUPFAM" id="SSF56784">
    <property type="entry name" value="HAD-like"/>
    <property type="match status" value="1"/>
</dbReference>
<keyword evidence="15 18" id="KW-0472">Membrane</keyword>
<dbReference type="SFLD" id="SFLDF00027">
    <property type="entry name" value="p-type_atpase"/>
    <property type="match status" value="1"/>
</dbReference>
<dbReference type="Proteomes" id="UP001142055">
    <property type="component" value="Chromosome 2"/>
</dbReference>
<dbReference type="Gene3D" id="3.40.1110.10">
    <property type="entry name" value="Calcium-transporting ATPase, cytoplasmic domain N"/>
    <property type="match status" value="1"/>
</dbReference>
<dbReference type="GO" id="GO:0005886">
    <property type="term" value="C:plasma membrane"/>
    <property type="evidence" value="ECO:0007669"/>
    <property type="project" value="UniProtKB-SubCell"/>
</dbReference>
<dbReference type="FunFam" id="3.40.50.1000:FF:000083">
    <property type="entry name" value="Sodium/potassium-transporting ATPase subunit alpha"/>
    <property type="match status" value="1"/>
</dbReference>
<name>A0A9Q0M9R9_BLOTA</name>
<dbReference type="Pfam" id="PF13246">
    <property type="entry name" value="Cation_ATPase"/>
    <property type="match status" value="1"/>
</dbReference>
<dbReference type="SUPFAM" id="SSF81665">
    <property type="entry name" value="Calcium ATPase, transmembrane domain M"/>
    <property type="match status" value="1"/>
</dbReference>
<comment type="similarity">
    <text evidence="2 18">Belongs to the cation transport ATPase (P-type) (TC 3.A.3) family. Type IIC subfamily.</text>
</comment>
<keyword evidence="12" id="KW-1278">Translocase</keyword>
<feature type="transmembrane region" description="Helical" evidence="18">
    <location>
        <begin position="771"/>
        <end position="793"/>
    </location>
</feature>
<dbReference type="PROSITE" id="PS00154">
    <property type="entry name" value="ATPASE_E1_E2"/>
    <property type="match status" value="1"/>
</dbReference>
<evidence type="ECO:0000256" key="14">
    <source>
        <dbReference type="ARBA" id="ARBA00023065"/>
    </source>
</evidence>
<dbReference type="Gene3D" id="3.40.50.1000">
    <property type="entry name" value="HAD superfamily/HAD-like"/>
    <property type="match status" value="1"/>
</dbReference>
<dbReference type="Gene3D" id="1.20.1110.10">
    <property type="entry name" value="Calcium-transporting ATPase, transmembrane domain"/>
    <property type="match status" value="1"/>
</dbReference>
<accession>A0A9Q0M9R9</accession>
<dbReference type="NCBIfam" id="TIGR01494">
    <property type="entry name" value="ATPase_P-type"/>
    <property type="match status" value="2"/>
</dbReference>
<keyword evidence="9 18" id="KW-0547">Nucleotide-binding</keyword>
<gene>
    <name evidence="20" type="ORF">RDWZM_005567</name>
</gene>
<keyword evidence="11 18" id="KW-0630">Potassium</keyword>
<evidence type="ECO:0000256" key="10">
    <source>
        <dbReference type="ARBA" id="ARBA00022840"/>
    </source>
</evidence>
<keyword evidence="21" id="KW-1185">Reference proteome</keyword>
<feature type="transmembrane region" description="Helical" evidence="18">
    <location>
        <begin position="266"/>
        <end position="286"/>
    </location>
</feature>
<keyword evidence="7" id="KW-0915">Sodium</keyword>
<dbReference type="Pfam" id="PF00122">
    <property type="entry name" value="E1-E2_ATPase"/>
    <property type="match status" value="1"/>
</dbReference>
<dbReference type="PANTHER" id="PTHR43294:SF21">
    <property type="entry name" value="CATION TRANSPORTING ATPASE"/>
    <property type="match status" value="1"/>
</dbReference>
<dbReference type="InterPro" id="IPR023214">
    <property type="entry name" value="HAD_sf"/>
</dbReference>
<sequence>MKRNETETVKNLEIAKQINITEHLLPLIELEKVLNTNLELGLSRDEANTRLLRDGPNSFTPPKQTSIWIIFLKELTSGFALIMWLSALISISVYFMETVKNPQDYYIGIVLAFVIIATASYSVTQQRKSRDIIKSFKDMIPQETFVIRDGKRIKILAEQLVVGDVIQCNGGERIPADVRIIKCEGMKVDNSSLTGESEPLSRYADVGHQQPLEAKNIAFFSTSCVDGTGTGVVIATGDNTVMGKIAKLVTNIEKRQSPMHFEIKRFVIIITIIAMVEGFIFFFVCYEFKMSFYVSLIFSVGIIVGNIPEGLLPALTVCLTLTAKRMAKKNCLIKYLEAVETLGSTSIICSDKTGTLTENRMTVEHVYLARKIVQITHNQMEINNKMKDMIPCWSAYTRCAKLCSRSYFTSFQSNIMERECTGDASESAILRFMESVSPIVDEYRNNYPKVAEKPFSSVYKYQYSVHQDMNATTSVEHFIAMKGAPERILQMCTTTIDEFGNTVPLVEEDHKSFEDAYKELGSMGERVLAFCDKQLSGFEQNYKFNLKNDLEINEMRFLGLIALIDPPRASVPMAITKCKEAGICVIMVTGDHPITAQAIARTIGILDYAPSSTFTFSVDQKRLENYQDLMSIVIPGDELTKLTNDELQYILHNYKQIVFARTSPQQKLRIVENCQILNKIVAVTGDGVNDSPALKKADIGIAMGMTGSDVSRQSADMILMDDNFTSIVMAVEEGRKIFDNLKKTISYILAGNSSTIYPFIFFLFFGIPVSISPLMVLFIALGTDIMPAISLAYEKAESDIMMLKPRNPKKDFLVTLNLFLWSNFQGGIIITLSGYMGFFVTMMQYGWMPYQFWQIRQGWMINSELTDSYAGRLDLTIKAQTAYFVAVVVCQWMGIIVNKTRRVSIFTHGMSNWFLNLSILFETTVACILIYVPGLNSALSFSPVTFWPWVCGLPFFILMLAYEEGRKFVVRTWPNSWAGIELCR</sequence>
<keyword evidence="4" id="KW-1003">Cell membrane</keyword>
<evidence type="ECO:0000256" key="6">
    <source>
        <dbReference type="ARBA" id="ARBA00022553"/>
    </source>
</evidence>
<feature type="transmembrane region" description="Helical" evidence="18">
    <location>
        <begin position="105"/>
        <end position="124"/>
    </location>
</feature>
<dbReference type="InterPro" id="IPR006068">
    <property type="entry name" value="ATPase_P-typ_cation-transptr_C"/>
</dbReference>
<keyword evidence="7" id="KW-0740">Sodium/potassium transport</keyword>
<evidence type="ECO:0000256" key="17">
    <source>
        <dbReference type="ARBA" id="ARBA00038795"/>
    </source>
</evidence>
<dbReference type="GO" id="GO:0036376">
    <property type="term" value="P:sodium ion export across plasma membrane"/>
    <property type="evidence" value="ECO:0007669"/>
    <property type="project" value="TreeGrafter"/>
</dbReference>
<evidence type="ECO:0000256" key="5">
    <source>
        <dbReference type="ARBA" id="ARBA00022538"/>
    </source>
</evidence>
<evidence type="ECO:0000256" key="12">
    <source>
        <dbReference type="ARBA" id="ARBA00022967"/>
    </source>
</evidence>
<dbReference type="InterPro" id="IPR059000">
    <property type="entry name" value="ATPase_P-type_domA"/>
</dbReference>
<feature type="transmembrane region" description="Helical" evidence="18">
    <location>
        <begin position="882"/>
        <end position="901"/>
    </location>
</feature>
<dbReference type="AlphaFoldDB" id="A0A9Q0M9R9"/>